<evidence type="ECO:0000313" key="3">
    <source>
        <dbReference type="Proteomes" id="UP000044602"/>
    </source>
</evidence>
<name>A0A0G4M489_VERLO</name>
<reference evidence="2 3" key="1">
    <citation type="submission" date="2015-05" db="EMBL/GenBank/DDBJ databases">
        <authorList>
            <person name="Wang D.B."/>
            <person name="Wang M."/>
        </authorList>
    </citation>
    <scope>NUCLEOTIDE SEQUENCE [LARGE SCALE GENOMIC DNA]</scope>
    <source>
        <strain evidence="2">VL1</strain>
    </source>
</reference>
<dbReference type="Proteomes" id="UP000044602">
    <property type="component" value="Unassembled WGS sequence"/>
</dbReference>
<accession>A0A0G4M489</accession>
<dbReference type="EMBL" id="CVQH01020996">
    <property type="protein sequence ID" value="CRK29093.1"/>
    <property type="molecule type" value="Genomic_DNA"/>
</dbReference>
<organism evidence="2 3">
    <name type="scientific">Verticillium longisporum</name>
    <name type="common">Verticillium dahliae var. longisporum</name>
    <dbReference type="NCBI Taxonomy" id="100787"/>
    <lineage>
        <taxon>Eukaryota</taxon>
        <taxon>Fungi</taxon>
        <taxon>Dikarya</taxon>
        <taxon>Ascomycota</taxon>
        <taxon>Pezizomycotina</taxon>
        <taxon>Sordariomycetes</taxon>
        <taxon>Hypocreomycetidae</taxon>
        <taxon>Glomerellales</taxon>
        <taxon>Plectosphaerellaceae</taxon>
        <taxon>Verticillium</taxon>
    </lineage>
</organism>
<protein>
    <submittedName>
        <fullName evidence="2">Uncharacterized protein</fullName>
    </submittedName>
</protein>
<evidence type="ECO:0000256" key="1">
    <source>
        <dbReference type="SAM" id="MobiDB-lite"/>
    </source>
</evidence>
<evidence type="ECO:0000313" key="2">
    <source>
        <dbReference type="EMBL" id="CRK29093.1"/>
    </source>
</evidence>
<dbReference type="AlphaFoldDB" id="A0A0G4M489"/>
<keyword evidence="3" id="KW-1185">Reference proteome</keyword>
<proteinExistence type="predicted"/>
<feature type="region of interest" description="Disordered" evidence="1">
    <location>
        <begin position="357"/>
        <end position="393"/>
    </location>
</feature>
<sequence>MASVRVGSDPRKAPLPGSGLTTGGEIDAVVGVDGWCAACRSAAADHVGLHSGVDAGDTAEACLARKKVLSLGAEGVEVLLEEVGALELGELGPRGGFHDVRVRELVLVQETILRYALLAPEDHVDNVTVNVEAAAGGLGADELIWALKMACAATPGLEMQDANLVCRDAKDLLPEEGAPVLFVDGQVVVANFELDNVSQLREAAACEYEPELVEGALTQEEFDKGVHEGVGPDGISKVHAKLGEKELNIVEVSVGPESFVPDHGGAAFGRGDVHEKPHLLETALGTNGQLLAPLFEGVDNIVDAPLAEHDHLVPLQRGHMADLCHDGVERIEVLGAEGVGAAGGVSDAEVAVEPKREDVTALGSVPAYPHAESRGHDGTDGTVEGAADGEEGQDVPWREVTTKLDSKLDVLAKGLDEAEANTHASHAAPDGGKRVTAAHTFRVLSSVVLDLCGVTPRLRLRAVGERVVDDVVVRDDTFHLEIFVCSWVMIRICSLHGVKLGAGSSLYGNNEHLVGNGLPGISGLEEGSGLGNVGVKVGKGRALGCKRHPFKWCHIHCCAAGLVSSVRCDDESYWW</sequence>
<gene>
    <name evidence="2" type="ORF">BN1708_015449</name>
</gene>